<dbReference type="Proteomes" id="UP001610334">
    <property type="component" value="Unassembled WGS sequence"/>
</dbReference>
<protein>
    <recommendedName>
        <fullName evidence="3">Phytanoyl-CoA dioxygenase family protein</fullName>
    </recommendedName>
</protein>
<gene>
    <name evidence="1" type="ORF">BJX63DRAFT_434590</name>
</gene>
<evidence type="ECO:0000313" key="1">
    <source>
        <dbReference type="EMBL" id="KAL2810068.1"/>
    </source>
</evidence>
<evidence type="ECO:0008006" key="3">
    <source>
        <dbReference type="Google" id="ProtNLM"/>
    </source>
</evidence>
<keyword evidence="2" id="KW-1185">Reference proteome</keyword>
<evidence type="ECO:0000313" key="2">
    <source>
        <dbReference type="Proteomes" id="UP001610334"/>
    </source>
</evidence>
<name>A0ABR4H3P6_9EURO</name>
<reference evidence="1 2" key="1">
    <citation type="submission" date="2024-07" db="EMBL/GenBank/DDBJ databases">
        <title>Section-level genome sequencing and comparative genomics of Aspergillus sections Usti and Cavernicolus.</title>
        <authorList>
            <consortium name="Lawrence Berkeley National Laboratory"/>
            <person name="Nybo J.L."/>
            <person name="Vesth T.C."/>
            <person name="Theobald S."/>
            <person name="Frisvad J.C."/>
            <person name="Larsen T.O."/>
            <person name="Kjaerboelling I."/>
            <person name="Rothschild-Mancinelli K."/>
            <person name="Lyhne E.K."/>
            <person name="Kogle M.E."/>
            <person name="Barry K."/>
            <person name="Clum A."/>
            <person name="Na H."/>
            <person name="Ledsgaard L."/>
            <person name="Lin J."/>
            <person name="Lipzen A."/>
            <person name="Kuo A."/>
            <person name="Riley R."/>
            <person name="Mondo S."/>
            <person name="Labutti K."/>
            <person name="Haridas S."/>
            <person name="Pangalinan J."/>
            <person name="Salamov A.A."/>
            <person name="Simmons B.A."/>
            <person name="Magnuson J.K."/>
            <person name="Chen J."/>
            <person name="Drula E."/>
            <person name="Henrissat B."/>
            <person name="Wiebenga A."/>
            <person name="Lubbers R.J."/>
            <person name="Gomes A.C."/>
            <person name="Makela M.R."/>
            <person name="Stajich J."/>
            <person name="Grigoriev I.V."/>
            <person name="Mortensen U.H."/>
            <person name="De Vries R.P."/>
            <person name="Baker S.E."/>
            <person name="Andersen M.R."/>
        </authorList>
    </citation>
    <scope>NUCLEOTIDE SEQUENCE [LARGE SCALE GENOMIC DNA]</scope>
    <source>
        <strain evidence="1 2">CBS 588.65</strain>
    </source>
</reference>
<dbReference type="EMBL" id="JBFXLT010000077">
    <property type="protein sequence ID" value="KAL2810068.1"/>
    <property type="molecule type" value="Genomic_DNA"/>
</dbReference>
<accession>A0ABR4H3P6</accession>
<comment type="caution">
    <text evidence="1">The sequence shown here is derived from an EMBL/GenBank/DDBJ whole genome shotgun (WGS) entry which is preliminary data.</text>
</comment>
<dbReference type="Gene3D" id="2.60.120.620">
    <property type="entry name" value="q2cbj1_9rhob like domain"/>
    <property type="match status" value="1"/>
</dbReference>
<proteinExistence type="predicted"/>
<sequence length="72" mass="7924">MSVQRIPYSAPRQDFINALKKDGCVIVQDSTDLEALAQARSEVEPYLNRDRNSKIGALNGGTKTCTRLVGRS</sequence>
<organism evidence="1 2">
    <name type="scientific">Aspergillus granulosus</name>
    <dbReference type="NCBI Taxonomy" id="176169"/>
    <lineage>
        <taxon>Eukaryota</taxon>
        <taxon>Fungi</taxon>
        <taxon>Dikarya</taxon>
        <taxon>Ascomycota</taxon>
        <taxon>Pezizomycotina</taxon>
        <taxon>Eurotiomycetes</taxon>
        <taxon>Eurotiomycetidae</taxon>
        <taxon>Eurotiales</taxon>
        <taxon>Aspergillaceae</taxon>
        <taxon>Aspergillus</taxon>
        <taxon>Aspergillus subgen. Nidulantes</taxon>
    </lineage>
</organism>